<evidence type="ECO:0000259" key="8">
    <source>
        <dbReference type="PROSITE" id="PS50240"/>
    </source>
</evidence>
<evidence type="ECO:0000256" key="2">
    <source>
        <dbReference type="ARBA" id="ARBA00022801"/>
    </source>
</evidence>
<dbReference type="InterPro" id="IPR001314">
    <property type="entry name" value="Peptidase_S1A"/>
</dbReference>
<sequence length="775" mass="90946">MKKGFLKAATSDTSIQDDETSDATSDPYSSLIPFEENSHRREFVEVRRILEPTIFSRSRRRSPRNRRFSEWSPWSNCDPYCKQRRERICEESRRCGRMKQIEERGCFDTYCVPRKRSYFSSPHFTSNNDEDDEDRNYFIVKRKPKARPKKKKITIELDDYDDDVKYDDNVEEVYTPPHIPFKKRNRLAKQRLRTRYLRGKRRGKRRRKYLLRKKLIWDRKFGEPDDIADDYVDETDEFDDSVNDDEILLQTKDHNSMRLDGLYTANVPQQSLDRNYGTIFENSNLHTWNAKNNRRIPGEYFNSEQDDFTENQNPEMYMRSESINFDDNLNRRWDANFTEDNSVRQFKTPPISSVESDRDEKSTTMFSRRSDVSLGKVESRKFGKEKAVFDMPSRFRRVYSKWSKWSKCSPKCTTRRFKRCKAKDICGNEVIREVAYCYTEGSFCQTWISTQPANQKPITTNFQSQKPSRNRVQPNVLQRRDTPLSNAINNNLYYNSRSYRPPAYTPQHIQCGFSFIRNKPKHYLWGMLRIIGGKTARKGQWPWQAAILNRFKEAFCGGTLVSPLWVLTAAHCVRKKLFVRLGEHNLEVNDGTEIEFRVELAIKHPKYDKRTVDNDVAMLRLPQEVSPTTYIGYSCLPLSYQQLPKTHQCTIIGWGKRRNTDEAGTSILHEAEVPIISNEDCKQVYFDYTITRNMFCAGHKRGRIDTCAGDSGGPLLCRDTTIPNQPWTIFGITSFGDGCGKRNKFGIYAKVPNYVDWIWSVINCNGNCNATYSIF</sequence>
<evidence type="ECO:0000256" key="7">
    <source>
        <dbReference type="SAM" id="MobiDB-lite"/>
    </source>
</evidence>
<dbReference type="InterPro" id="IPR001254">
    <property type="entry name" value="Trypsin_dom"/>
</dbReference>
<keyword evidence="3 6" id="KW-0720">Serine protease</keyword>
<keyword evidence="4" id="KW-1015">Disulfide bond</keyword>
<dbReference type="PROSITE" id="PS00134">
    <property type="entry name" value="TRYPSIN_HIS"/>
    <property type="match status" value="1"/>
</dbReference>
<dbReference type="CDD" id="cd00190">
    <property type="entry name" value="Tryp_SPc"/>
    <property type="match status" value="1"/>
</dbReference>
<evidence type="ECO:0000256" key="5">
    <source>
        <dbReference type="ARBA" id="ARBA00024195"/>
    </source>
</evidence>
<feature type="region of interest" description="Disordered" evidence="7">
    <location>
        <begin position="1"/>
        <end position="31"/>
    </location>
</feature>
<dbReference type="Gene3D" id="2.40.10.10">
    <property type="entry name" value="Trypsin-like serine proteases"/>
    <property type="match status" value="1"/>
</dbReference>
<dbReference type="PRINTS" id="PR00722">
    <property type="entry name" value="CHYMOTRYPSIN"/>
</dbReference>
<comment type="similarity">
    <text evidence="5">Belongs to the peptidase S1 family. CLIP subfamily.</text>
</comment>
<dbReference type="GO" id="GO:0006508">
    <property type="term" value="P:proteolysis"/>
    <property type="evidence" value="ECO:0007669"/>
    <property type="project" value="UniProtKB-KW"/>
</dbReference>
<dbReference type="FunFam" id="2.40.10.10:FF:000003">
    <property type="entry name" value="Transmembrane serine protease 3"/>
    <property type="match status" value="1"/>
</dbReference>
<keyword evidence="1 6" id="KW-0645">Protease</keyword>
<dbReference type="PANTHER" id="PTHR24264">
    <property type="entry name" value="TRYPSIN-RELATED"/>
    <property type="match status" value="1"/>
</dbReference>
<dbReference type="InterPro" id="IPR043504">
    <property type="entry name" value="Peptidase_S1_PA_chymotrypsin"/>
</dbReference>
<accession>A0A9Q0MRJ6</accession>
<evidence type="ECO:0000313" key="10">
    <source>
        <dbReference type="Proteomes" id="UP001151699"/>
    </source>
</evidence>
<evidence type="ECO:0000256" key="1">
    <source>
        <dbReference type="ARBA" id="ARBA00022670"/>
    </source>
</evidence>
<dbReference type="Proteomes" id="UP001151699">
    <property type="component" value="Chromosome C"/>
</dbReference>
<evidence type="ECO:0000256" key="4">
    <source>
        <dbReference type="ARBA" id="ARBA00023157"/>
    </source>
</evidence>
<evidence type="ECO:0000256" key="6">
    <source>
        <dbReference type="RuleBase" id="RU363034"/>
    </source>
</evidence>
<gene>
    <name evidence="9" type="primary">TRY3</name>
    <name evidence="9" type="ORF">Bhyg_15286</name>
</gene>
<reference evidence="9" key="1">
    <citation type="submission" date="2022-07" db="EMBL/GenBank/DDBJ databases">
        <authorList>
            <person name="Trinca V."/>
            <person name="Uliana J.V.C."/>
            <person name="Torres T.T."/>
            <person name="Ward R.J."/>
            <person name="Monesi N."/>
        </authorList>
    </citation>
    <scope>NUCLEOTIDE SEQUENCE</scope>
    <source>
        <strain evidence="9">HSMRA1968</strain>
        <tissue evidence="9">Whole embryos</tissue>
    </source>
</reference>
<evidence type="ECO:0000313" key="9">
    <source>
        <dbReference type="EMBL" id="KAJ6636693.1"/>
    </source>
</evidence>
<protein>
    <submittedName>
        <fullName evidence="9">Trypsin-3</fullName>
    </submittedName>
</protein>
<dbReference type="InterPro" id="IPR033116">
    <property type="entry name" value="TRYPSIN_SER"/>
</dbReference>
<dbReference type="SUPFAM" id="SSF50494">
    <property type="entry name" value="Trypsin-like serine proteases"/>
    <property type="match status" value="1"/>
</dbReference>
<dbReference type="GO" id="GO:0005615">
    <property type="term" value="C:extracellular space"/>
    <property type="evidence" value="ECO:0007669"/>
    <property type="project" value="TreeGrafter"/>
</dbReference>
<dbReference type="InterPro" id="IPR050127">
    <property type="entry name" value="Serine_Proteases_S1"/>
</dbReference>
<feature type="domain" description="Peptidase S1" evidence="8">
    <location>
        <begin position="530"/>
        <end position="763"/>
    </location>
</feature>
<proteinExistence type="inferred from homology"/>
<dbReference type="OrthoDB" id="10004439at2759"/>
<name>A0A9Q0MRJ6_9DIPT</name>
<keyword evidence="10" id="KW-1185">Reference proteome</keyword>
<comment type="caution">
    <text evidence="9">The sequence shown here is derived from an EMBL/GenBank/DDBJ whole genome shotgun (WGS) entry which is preliminary data.</text>
</comment>
<dbReference type="PANTHER" id="PTHR24264:SF54">
    <property type="entry name" value="PEPTIDASE S1 DOMAIN-CONTAINING PROTEIN"/>
    <property type="match status" value="1"/>
</dbReference>
<dbReference type="SMART" id="SM00020">
    <property type="entry name" value="Tryp_SPc"/>
    <property type="match status" value="1"/>
</dbReference>
<dbReference type="EMBL" id="WJQU01000004">
    <property type="protein sequence ID" value="KAJ6636693.1"/>
    <property type="molecule type" value="Genomic_DNA"/>
</dbReference>
<dbReference type="Pfam" id="PF00089">
    <property type="entry name" value="Trypsin"/>
    <property type="match status" value="1"/>
</dbReference>
<dbReference type="GO" id="GO:0004252">
    <property type="term" value="F:serine-type endopeptidase activity"/>
    <property type="evidence" value="ECO:0007669"/>
    <property type="project" value="InterPro"/>
</dbReference>
<dbReference type="InterPro" id="IPR009003">
    <property type="entry name" value="Peptidase_S1_PA"/>
</dbReference>
<keyword evidence="2 6" id="KW-0378">Hydrolase</keyword>
<dbReference type="PROSITE" id="PS00135">
    <property type="entry name" value="TRYPSIN_SER"/>
    <property type="match status" value="1"/>
</dbReference>
<dbReference type="PROSITE" id="PS50240">
    <property type="entry name" value="TRYPSIN_DOM"/>
    <property type="match status" value="1"/>
</dbReference>
<organism evidence="9 10">
    <name type="scientific">Pseudolycoriella hygida</name>
    <dbReference type="NCBI Taxonomy" id="35572"/>
    <lineage>
        <taxon>Eukaryota</taxon>
        <taxon>Metazoa</taxon>
        <taxon>Ecdysozoa</taxon>
        <taxon>Arthropoda</taxon>
        <taxon>Hexapoda</taxon>
        <taxon>Insecta</taxon>
        <taxon>Pterygota</taxon>
        <taxon>Neoptera</taxon>
        <taxon>Endopterygota</taxon>
        <taxon>Diptera</taxon>
        <taxon>Nematocera</taxon>
        <taxon>Sciaroidea</taxon>
        <taxon>Sciaridae</taxon>
        <taxon>Pseudolycoriella</taxon>
    </lineage>
</organism>
<dbReference type="InterPro" id="IPR018114">
    <property type="entry name" value="TRYPSIN_HIS"/>
</dbReference>
<dbReference type="AlphaFoldDB" id="A0A9Q0MRJ6"/>
<evidence type="ECO:0000256" key="3">
    <source>
        <dbReference type="ARBA" id="ARBA00022825"/>
    </source>
</evidence>